<evidence type="ECO:0000313" key="1">
    <source>
        <dbReference type="EMBL" id="QOR56258.1"/>
    </source>
</evidence>
<dbReference type="KEGG" id="vg:65132277"/>
<reference evidence="1 2" key="1">
    <citation type="submission" date="2020-09" db="EMBL/GenBank/DDBJ databases">
        <authorList>
            <person name="Li C."/>
            <person name="Ding Y."/>
            <person name="Wu Q."/>
        </authorList>
    </citation>
    <scope>NUCLEOTIDE SEQUENCE [LARGE SCALE GENOMIC DNA]</scope>
</reference>
<dbReference type="GeneID" id="65132277"/>
<keyword evidence="2" id="KW-1185">Reference proteome</keyword>
<proteinExistence type="predicted"/>
<sequence>MMDTNEFKEGLVKHFKMNLKRKTELLDKISEFVQENEITKEEWFELNKMLEGKE</sequence>
<organism evidence="1 2">
    <name type="scientific">Bacillus phage DLc1</name>
    <dbReference type="NCBI Taxonomy" id="2777318"/>
    <lineage>
        <taxon>Viruses</taxon>
        <taxon>Duplodnaviria</taxon>
        <taxon>Heunggongvirae</taxon>
        <taxon>Uroviricota</taxon>
        <taxon>Caudoviricetes</taxon>
        <taxon>Salasmaviridae</taxon>
        <taxon>Huangshavirus</taxon>
        <taxon>Huangshavirus dlcuna</taxon>
    </lineage>
</organism>
<name>A0A7M1RPQ1_9CAUD</name>
<accession>A0A7M1RPQ1</accession>
<evidence type="ECO:0000313" key="2">
    <source>
        <dbReference type="Proteomes" id="UP000593635"/>
    </source>
</evidence>
<dbReference type="EMBL" id="MW012634">
    <property type="protein sequence ID" value="QOR56258.1"/>
    <property type="molecule type" value="Genomic_DNA"/>
</dbReference>
<dbReference type="Proteomes" id="UP000593635">
    <property type="component" value="Segment"/>
</dbReference>
<protein>
    <submittedName>
        <fullName evidence="1">Uncharacterized protein</fullName>
    </submittedName>
</protein>
<dbReference type="RefSeq" id="YP_010113739.1">
    <property type="nucleotide sequence ID" value="NC_055908.1"/>
</dbReference>